<proteinExistence type="predicted"/>
<keyword evidence="1" id="KW-0472">Membrane</keyword>
<keyword evidence="1" id="KW-0812">Transmembrane</keyword>
<evidence type="ECO:0000313" key="3">
    <source>
        <dbReference type="Proteomes" id="UP001224418"/>
    </source>
</evidence>
<evidence type="ECO:0000313" key="2">
    <source>
        <dbReference type="EMBL" id="MDQ0480171.1"/>
    </source>
</evidence>
<sequence>MLISIVNIVSMKINIGYKGYRKNMINLDLSKLANKIIKNQKKFNFFIIVAIMLAIILTMLTKKSFENKNYFFILLIVLIYNVIGIYKGILRKK</sequence>
<feature type="transmembrane region" description="Helical" evidence="1">
    <location>
        <begin position="72"/>
        <end position="90"/>
    </location>
</feature>
<dbReference type="Proteomes" id="UP001224418">
    <property type="component" value="Unassembled WGS sequence"/>
</dbReference>
<protein>
    <submittedName>
        <fullName evidence="2">Uncharacterized protein</fullName>
    </submittedName>
</protein>
<dbReference type="EMBL" id="JAUSWN010000015">
    <property type="protein sequence ID" value="MDQ0480171.1"/>
    <property type="molecule type" value="Genomic_DNA"/>
</dbReference>
<name>A0ABU0JSU3_HATLI</name>
<accession>A0ABU0JSU3</accession>
<organism evidence="2 3">
    <name type="scientific">Hathewaya limosa</name>
    <name type="common">Clostridium limosum</name>
    <dbReference type="NCBI Taxonomy" id="1536"/>
    <lineage>
        <taxon>Bacteria</taxon>
        <taxon>Bacillati</taxon>
        <taxon>Bacillota</taxon>
        <taxon>Clostridia</taxon>
        <taxon>Eubacteriales</taxon>
        <taxon>Clostridiaceae</taxon>
        <taxon>Hathewaya</taxon>
    </lineage>
</organism>
<reference evidence="2 3" key="1">
    <citation type="submission" date="2023-07" db="EMBL/GenBank/DDBJ databases">
        <title>Genomic Encyclopedia of Type Strains, Phase IV (KMG-IV): sequencing the most valuable type-strain genomes for metagenomic binning, comparative biology and taxonomic classification.</title>
        <authorList>
            <person name="Goeker M."/>
        </authorList>
    </citation>
    <scope>NUCLEOTIDE SEQUENCE [LARGE SCALE GENOMIC DNA]</scope>
    <source>
        <strain evidence="2 3">DSM 1400</strain>
    </source>
</reference>
<gene>
    <name evidence="2" type="ORF">QOZ93_001919</name>
</gene>
<evidence type="ECO:0000256" key="1">
    <source>
        <dbReference type="SAM" id="Phobius"/>
    </source>
</evidence>
<keyword evidence="3" id="KW-1185">Reference proteome</keyword>
<comment type="caution">
    <text evidence="2">The sequence shown here is derived from an EMBL/GenBank/DDBJ whole genome shotgun (WGS) entry which is preliminary data.</text>
</comment>
<keyword evidence="1" id="KW-1133">Transmembrane helix</keyword>
<feature type="transmembrane region" description="Helical" evidence="1">
    <location>
        <begin position="43"/>
        <end position="60"/>
    </location>
</feature>
<dbReference type="RefSeq" id="WP_343749837.1">
    <property type="nucleotide sequence ID" value="NZ_BAAACJ010000014.1"/>
</dbReference>